<feature type="compositionally biased region" description="Acidic residues" evidence="13">
    <location>
        <begin position="685"/>
        <end position="696"/>
    </location>
</feature>
<evidence type="ECO:0000313" key="19">
    <source>
        <dbReference type="Proteomes" id="UP001596087"/>
    </source>
</evidence>
<dbReference type="InterPro" id="IPR036890">
    <property type="entry name" value="HATPase_C_sf"/>
</dbReference>
<dbReference type="InterPro" id="IPR004358">
    <property type="entry name" value="Sig_transdc_His_kin-like_C"/>
</dbReference>
<dbReference type="EC" id="2.7.13.3" evidence="3"/>
<keyword evidence="19" id="KW-1185">Reference proteome</keyword>
<keyword evidence="11 14" id="KW-0472">Membrane</keyword>
<accession>A0ABW0BKN1</accession>
<dbReference type="CDD" id="cd00075">
    <property type="entry name" value="HATPase"/>
    <property type="match status" value="1"/>
</dbReference>
<dbReference type="InterPro" id="IPR003661">
    <property type="entry name" value="HisK_dim/P_dom"/>
</dbReference>
<sequence length="705" mass="73484">MTRALEPALLLVGILVTSWVALLPATGEVPLAPIWPASGLAAGLLVLTGPRWRPAMAAGVLTVLLVAHLLVGTAPAVALGVSAVCAAEALVVHRVLTLGGRRVALLEDGDVSRLVAAGSAGAALAAAGYAALVAAVGGDPAYAALVVLGTHAASLLVLLPLFLPTPTFAPVAGTTERVVRAVLLLGATVLVFAFAEAPPVLFAIMPIFAWLAFRGTLRESTLLLAAVAVVATGFTVAETGPVWALEPRYGLAPEVALALLQLFVVDCALVLLPVAVAVAQQRVASAHAVAGRTTLERLVAAATGTAIFATDNDGLVVLFNPGAEATFGYNLYEVVGQTPDRLFPADELARQAGGVGTGSTFAEICAGVVDSDDHRRLWRFRRQGGEERTMLMTLNRVLDEQGRPSGYLATGEDVTEREQAQAALEAAVETQREALARLEELDRTKSAFVSTVSHELRTPLTSIVGYTELLGDGAVGELSAEQRDLIGRVDRNGRRLLLLIEDLLTYSRLESGALRMERVQTDLRQAVAGAYEALTASLHGRDLDVDVDLPRGEVAVLGDPVLLERAVLNLLTNAVKFTPDGGSITTLLTCDDLTAVLVVRDSGVGIPSDEVDQLFTRFFRSTTATSRAIQGTGLGLSIVQGIVEQHGGEVSLRSDEGRGTTVTVTIPTARAAREHADAAAGGTDGEADADSDDDDAALAVPSPRD</sequence>
<dbReference type="SMART" id="SM00388">
    <property type="entry name" value="HisKA"/>
    <property type="match status" value="1"/>
</dbReference>
<evidence type="ECO:0000259" key="15">
    <source>
        <dbReference type="PROSITE" id="PS50109"/>
    </source>
</evidence>
<dbReference type="PROSITE" id="PS50112">
    <property type="entry name" value="PAS"/>
    <property type="match status" value="1"/>
</dbReference>
<feature type="domain" description="Histidine kinase" evidence="15">
    <location>
        <begin position="451"/>
        <end position="670"/>
    </location>
</feature>
<evidence type="ECO:0000259" key="16">
    <source>
        <dbReference type="PROSITE" id="PS50112"/>
    </source>
</evidence>
<dbReference type="CDD" id="cd00082">
    <property type="entry name" value="HisKA"/>
    <property type="match status" value="1"/>
</dbReference>
<feature type="transmembrane region" description="Helical" evidence="14">
    <location>
        <begin position="222"/>
        <end position="243"/>
    </location>
</feature>
<dbReference type="InterPro" id="IPR005467">
    <property type="entry name" value="His_kinase_dom"/>
</dbReference>
<dbReference type="Pfam" id="PF02518">
    <property type="entry name" value="HATPase_c"/>
    <property type="match status" value="1"/>
</dbReference>
<keyword evidence="4" id="KW-1003">Cell membrane</keyword>
<dbReference type="InterPro" id="IPR050736">
    <property type="entry name" value="Sensor_HK_Regulatory"/>
</dbReference>
<keyword evidence="12" id="KW-0175">Coiled coil</keyword>
<dbReference type="PROSITE" id="PS50109">
    <property type="entry name" value="HIS_KIN"/>
    <property type="match status" value="1"/>
</dbReference>
<evidence type="ECO:0000256" key="4">
    <source>
        <dbReference type="ARBA" id="ARBA00022475"/>
    </source>
</evidence>
<feature type="transmembrane region" description="Helical" evidence="14">
    <location>
        <begin position="183"/>
        <end position="210"/>
    </location>
</feature>
<keyword evidence="8" id="KW-0418">Kinase</keyword>
<evidence type="ECO:0000256" key="3">
    <source>
        <dbReference type="ARBA" id="ARBA00012438"/>
    </source>
</evidence>
<dbReference type="Pfam" id="PF00512">
    <property type="entry name" value="HisKA"/>
    <property type="match status" value="1"/>
</dbReference>
<dbReference type="NCBIfam" id="TIGR00229">
    <property type="entry name" value="sensory_box"/>
    <property type="match status" value="1"/>
</dbReference>
<keyword evidence="18" id="KW-0547">Nucleotide-binding</keyword>
<evidence type="ECO:0000256" key="10">
    <source>
        <dbReference type="ARBA" id="ARBA00023012"/>
    </source>
</evidence>
<feature type="transmembrane region" description="Helical" evidence="14">
    <location>
        <begin position="51"/>
        <end position="70"/>
    </location>
</feature>
<evidence type="ECO:0000256" key="7">
    <source>
        <dbReference type="ARBA" id="ARBA00022692"/>
    </source>
</evidence>
<dbReference type="InterPro" id="IPR036097">
    <property type="entry name" value="HisK_dim/P_sf"/>
</dbReference>
<dbReference type="SUPFAM" id="SSF55785">
    <property type="entry name" value="PYP-like sensor domain (PAS domain)"/>
    <property type="match status" value="1"/>
</dbReference>
<evidence type="ECO:0000256" key="8">
    <source>
        <dbReference type="ARBA" id="ARBA00022777"/>
    </source>
</evidence>
<dbReference type="InterPro" id="IPR000014">
    <property type="entry name" value="PAS"/>
</dbReference>
<dbReference type="SMART" id="SM00086">
    <property type="entry name" value="PAC"/>
    <property type="match status" value="1"/>
</dbReference>
<comment type="caution">
    <text evidence="18">The sequence shown here is derived from an EMBL/GenBank/DDBJ whole genome shotgun (WGS) entry which is preliminary data.</text>
</comment>
<feature type="domain" description="PAS" evidence="16">
    <location>
        <begin position="291"/>
        <end position="346"/>
    </location>
</feature>
<dbReference type="Pfam" id="PF05231">
    <property type="entry name" value="MASE1"/>
    <property type="match status" value="1"/>
</dbReference>
<dbReference type="PANTHER" id="PTHR43711:SF1">
    <property type="entry name" value="HISTIDINE KINASE 1"/>
    <property type="match status" value="1"/>
</dbReference>
<keyword evidence="6" id="KW-0808">Transferase</keyword>
<feature type="domain" description="PAC" evidence="17">
    <location>
        <begin position="374"/>
        <end position="426"/>
    </location>
</feature>
<dbReference type="InterPro" id="IPR007895">
    <property type="entry name" value="MASE1"/>
</dbReference>
<dbReference type="Pfam" id="PF08448">
    <property type="entry name" value="PAS_4"/>
    <property type="match status" value="1"/>
</dbReference>
<evidence type="ECO:0000256" key="2">
    <source>
        <dbReference type="ARBA" id="ARBA00004651"/>
    </source>
</evidence>
<evidence type="ECO:0000259" key="17">
    <source>
        <dbReference type="PROSITE" id="PS50113"/>
    </source>
</evidence>
<evidence type="ECO:0000256" key="6">
    <source>
        <dbReference type="ARBA" id="ARBA00022679"/>
    </source>
</evidence>
<keyword evidence="18" id="KW-0067">ATP-binding</keyword>
<comment type="catalytic activity">
    <reaction evidence="1">
        <text>ATP + protein L-histidine = ADP + protein N-phospho-L-histidine.</text>
        <dbReference type="EC" id="2.7.13.3"/>
    </reaction>
</comment>
<keyword evidence="10" id="KW-0902">Two-component regulatory system</keyword>
<dbReference type="SUPFAM" id="SSF55874">
    <property type="entry name" value="ATPase domain of HSP90 chaperone/DNA topoisomerase II/histidine kinase"/>
    <property type="match status" value="1"/>
</dbReference>
<keyword evidence="9 14" id="KW-1133">Transmembrane helix</keyword>
<dbReference type="Gene3D" id="3.30.450.20">
    <property type="entry name" value="PAS domain"/>
    <property type="match status" value="1"/>
</dbReference>
<feature type="transmembrane region" description="Helical" evidence="14">
    <location>
        <begin position="255"/>
        <end position="278"/>
    </location>
</feature>
<evidence type="ECO:0000256" key="1">
    <source>
        <dbReference type="ARBA" id="ARBA00000085"/>
    </source>
</evidence>
<keyword evidence="7 14" id="KW-0812">Transmembrane</keyword>
<dbReference type="PRINTS" id="PR00344">
    <property type="entry name" value="BCTRLSENSOR"/>
</dbReference>
<dbReference type="EMBL" id="JBHSKD010000015">
    <property type="protein sequence ID" value="MFC5177645.1"/>
    <property type="molecule type" value="Genomic_DNA"/>
</dbReference>
<dbReference type="Gene3D" id="1.10.287.130">
    <property type="match status" value="1"/>
</dbReference>
<comment type="subcellular location">
    <subcellularLocation>
        <location evidence="2">Cell membrane</location>
        <topology evidence="2">Multi-pass membrane protein</topology>
    </subcellularLocation>
</comment>
<evidence type="ECO:0000256" key="13">
    <source>
        <dbReference type="SAM" id="MobiDB-lite"/>
    </source>
</evidence>
<dbReference type="SUPFAM" id="SSF47384">
    <property type="entry name" value="Homodimeric domain of signal transducing histidine kinase"/>
    <property type="match status" value="1"/>
</dbReference>
<dbReference type="InterPro" id="IPR035965">
    <property type="entry name" value="PAS-like_dom_sf"/>
</dbReference>
<dbReference type="RefSeq" id="WP_378590836.1">
    <property type="nucleotide sequence ID" value="NZ_JBHSKD010000015.1"/>
</dbReference>
<dbReference type="InterPro" id="IPR001610">
    <property type="entry name" value="PAC"/>
</dbReference>
<gene>
    <name evidence="18" type="ORF">ACFPGP_13260</name>
</gene>
<feature type="transmembrane region" description="Helical" evidence="14">
    <location>
        <begin position="142"/>
        <end position="163"/>
    </location>
</feature>
<evidence type="ECO:0000256" key="9">
    <source>
        <dbReference type="ARBA" id="ARBA00022989"/>
    </source>
</evidence>
<dbReference type="SMART" id="SM00387">
    <property type="entry name" value="HATPase_c"/>
    <property type="match status" value="1"/>
</dbReference>
<dbReference type="SMART" id="SM00091">
    <property type="entry name" value="PAS"/>
    <property type="match status" value="1"/>
</dbReference>
<evidence type="ECO:0000256" key="5">
    <source>
        <dbReference type="ARBA" id="ARBA00022553"/>
    </source>
</evidence>
<dbReference type="PROSITE" id="PS50113">
    <property type="entry name" value="PAC"/>
    <property type="match status" value="1"/>
</dbReference>
<dbReference type="Proteomes" id="UP001596087">
    <property type="component" value="Unassembled WGS sequence"/>
</dbReference>
<organism evidence="18 19">
    <name type="scientific">Nocardioides taihuensis</name>
    <dbReference type="NCBI Taxonomy" id="1835606"/>
    <lineage>
        <taxon>Bacteria</taxon>
        <taxon>Bacillati</taxon>
        <taxon>Actinomycetota</taxon>
        <taxon>Actinomycetes</taxon>
        <taxon>Propionibacteriales</taxon>
        <taxon>Nocardioidaceae</taxon>
        <taxon>Nocardioides</taxon>
    </lineage>
</organism>
<dbReference type="CDD" id="cd00130">
    <property type="entry name" value="PAS"/>
    <property type="match status" value="1"/>
</dbReference>
<keyword evidence="5" id="KW-0597">Phosphoprotein</keyword>
<reference evidence="19" key="1">
    <citation type="journal article" date="2019" name="Int. J. Syst. Evol. Microbiol.">
        <title>The Global Catalogue of Microorganisms (GCM) 10K type strain sequencing project: providing services to taxonomists for standard genome sequencing and annotation.</title>
        <authorList>
            <consortium name="The Broad Institute Genomics Platform"/>
            <consortium name="The Broad Institute Genome Sequencing Center for Infectious Disease"/>
            <person name="Wu L."/>
            <person name="Ma J."/>
        </authorList>
    </citation>
    <scope>NUCLEOTIDE SEQUENCE [LARGE SCALE GENOMIC DNA]</scope>
    <source>
        <strain evidence="19">DFY41</strain>
    </source>
</reference>
<evidence type="ECO:0000256" key="12">
    <source>
        <dbReference type="SAM" id="Coils"/>
    </source>
</evidence>
<dbReference type="InterPro" id="IPR000700">
    <property type="entry name" value="PAS-assoc_C"/>
</dbReference>
<proteinExistence type="predicted"/>
<dbReference type="PANTHER" id="PTHR43711">
    <property type="entry name" value="TWO-COMPONENT HISTIDINE KINASE"/>
    <property type="match status" value="1"/>
</dbReference>
<evidence type="ECO:0000256" key="14">
    <source>
        <dbReference type="SAM" id="Phobius"/>
    </source>
</evidence>
<evidence type="ECO:0000256" key="11">
    <source>
        <dbReference type="ARBA" id="ARBA00023136"/>
    </source>
</evidence>
<dbReference type="Gene3D" id="3.30.565.10">
    <property type="entry name" value="Histidine kinase-like ATPase, C-terminal domain"/>
    <property type="match status" value="1"/>
</dbReference>
<name>A0ABW0BKN1_9ACTN</name>
<protein>
    <recommendedName>
        <fullName evidence="3">histidine kinase</fullName>
        <ecNumber evidence="3">2.7.13.3</ecNumber>
    </recommendedName>
</protein>
<feature type="region of interest" description="Disordered" evidence="13">
    <location>
        <begin position="667"/>
        <end position="705"/>
    </location>
</feature>
<dbReference type="InterPro" id="IPR013656">
    <property type="entry name" value="PAS_4"/>
</dbReference>
<dbReference type="InterPro" id="IPR003594">
    <property type="entry name" value="HATPase_dom"/>
</dbReference>
<evidence type="ECO:0000313" key="18">
    <source>
        <dbReference type="EMBL" id="MFC5177645.1"/>
    </source>
</evidence>
<feature type="coiled-coil region" evidence="12">
    <location>
        <begin position="417"/>
        <end position="444"/>
    </location>
</feature>
<dbReference type="GO" id="GO:0005524">
    <property type="term" value="F:ATP binding"/>
    <property type="evidence" value="ECO:0007669"/>
    <property type="project" value="UniProtKB-KW"/>
</dbReference>
<feature type="transmembrane region" description="Helical" evidence="14">
    <location>
        <begin position="116"/>
        <end position="135"/>
    </location>
</feature>